<dbReference type="Proteomes" id="UP000717585">
    <property type="component" value="Unassembled WGS sequence"/>
</dbReference>
<name>A0A8J6BTQ2_9EUKA</name>
<reference evidence="1" key="1">
    <citation type="submission" date="2021-05" db="EMBL/GenBank/DDBJ databases">
        <title>A free-living protist that lacks canonical eukaryotic 1 DNA replication and segregation systems.</title>
        <authorList>
            <person name="Salas-Leiva D.E."/>
            <person name="Tromer E.C."/>
            <person name="Curtis B.A."/>
            <person name="Jerlstrom-Hultqvist J."/>
            <person name="Kolisko M."/>
            <person name="Yi Z."/>
            <person name="Salas-Leiva J.S."/>
            <person name="Gallot-Lavallee L."/>
            <person name="Kops G.J.P.L."/>
            <person name="Archibald J.M."/>
            <person name="Simpson A.G.B."/>
            <person name="Roger A.J."/>
        </authorList>
    </citation>
    <scope>NUCLEOTIDE SEQUENCE</scope>
    <source>
        <strain evidence="1">BICM</strain>
    </source>
</reference>
<dbReference type="PANTHER" id="PTHR10476">
    <property type="entry name" value="CHARGED MULTIVESICULAR BODY PROTEIN"/>
    <property type="match status" value="1"/>
</dbReference>
<accession>A0A8J6BTQ2</accession>
<keyword evidence="2" id="KW-1185">Reference proteome</keyword>
<sequence length="207" mass="22332">MGFGRKQPDITDQIFDMKFAMKELAKNAKKADKDKAAAEKKVAACVRRSDDNSARLYGTTAIRKKQEAFQYRAMVAHLDTCIGLLQQQATMSSIGHTMGKLSHNLSNALSTANMTEMGQAVGQFIGQLEDVQAQSMFMDQVMSQSAASAVPLEEVDTLIQGIAAKECLEFKSEFATPGAAQVAAPDVQESVAAAPPVDPLADRFNNL</sequence>
<dbReference type="Gene3D" id="6.10.140.1230">
    <property type="match status" value="1"/>
</dbReference>
<dbReference type="EMBL" id="JAHDYR010000069">
    <property type="protein sequence ID" value="KAG9389586.1"/>
    <property type="molecule type" value="Genomic_DNA"/>
</dbReference>
<dbReference type="OrthoDB" id="10266568at2759"/>
<comment type="caution">
    <text evidence="1">The sequence shown here is derived from an EMBL/GenBank/DDBJ whole genome shotgun (WGS) entry which is preliminary data.</text>
</comment>
<dbReference type="InterPro" id="IPR005024">
    <property type="entry name" value="Snf7_fam"/>
</dbReference>
<proteinExistence type="predicted"/>
<organism evidence="1 2">
    <name type="scientific">Carpediemonas membranifera</name>
    <dbReference type="NCBI Taxonomy" id="201153"/>
    <lineage>
        <taxon>Eukaryota</taxon>
        <taxon>Metamonada</taxon>
        <taxon>Carpediemonas-like organisms</taxon>
        <taxon>Carpediemonas</taxon>
    </lineage>
</organism>
<protein>
    <submittedName>
        <fullName evidence="1">Snf7/Vps24/ESCRT-III family</fullName>
    </submittedName>
</protein>
<evidence type="ECO:0000313" key="2">
    <source>
        <dbReference type="Proteomes" id="UP000717585"/>
    </source>
</evidence>
<dbReference type="AlphaFoldDB" id="A0A8J6BTQ2"/>
<evidence type="ECO:0000313" key="1">
    <source>
        <dbReference type="EMBL" id="KAG9389586.1"/>
    </source>
</evidence>
<gene>
    <name evidence="1" type="ORF">J8273_8879</name>
</gene>
<dbReference type="GO" id="GO:0007034">
    <property type="term" value="P:vacuolar transport"/>
    <property type="evidence" value="ECO:0007669"/>
    <property type="project" value="InterPro"/>
</dbReference>